<accession>A0ABN8FX44</accession>
<evidence type="ECO:0000256" key="1">
    <source>
        <dbReference type="SAM" id="Coils"/>
    </source>
</evidence>
<protein>
    <submittedName>
        <fullName evidence="2">Uncharacterized protein</fullName>
    </submittedName>
</protein>
<organism evidence="2 3">
    <name type="scientific">Paenibacillus auburnensis</name>
    <dbReference type="NCBI Taxonomy" id="2905649"/>
    <lineage>
        <taxon>Bacteria</taxon>
        <taxon>Bacillati</taxon>
        <taxon>Bacillota</taxon>
        <taxon>Bacilli</taxon>
        <taxon>Bacillales</taxon>
        <taxon>Paenibacillaceae</taxon>
        <taxon>Paenibacillus</taxon>
    </lineage>
</organism>
<reference evidence="2" key="1">
    <citation type="submission" date="2022-01" db="EMBL/GenBank/DDBJ databases">
        <authorList>
            <person name="Criscuolo A."/>
        </authorList>
    </citation>
    <scope>NUCLEOTIDE SEQUENCE</scope>
    <source>
        <strain evidence="2">CIP111892</strain>
    </source>
</reference>
<sequence length="115" mass="13310">MEKKVQQYYKLKSKQKDIEKELAELRQEILAYCADQGETEKVIGSYRVKLVTQNRKEYDDEKLYNTLADPQVWRLLSKADPSKVASLAKLNVIAEEKLAGTYTVKEVTLLQVDKQ</sequence>
<proteinExistence type="predicted"/>
<evidence type="ECO:0000313" key="2">
    <source>
        <dbReference type="EMBL" id="CAH1191065.1"/>
    </source>
</evidence>
<name>A0ABN8FX44_9BACL</name>
<dbReference type="RefSeq" id="WP_236329400.1">
    <property type="nucleotide sequence ID" value="NZ_CAKMMG010000001.1"/>
</dbReference>
<gene>
    <name evidence="2" type="ORF">PAECIP111892_00481</name>
</gene>
<comment type="caution">
    <text evidence="2">The sequence shown here is derived from an EMBL/GenBank/DDBJ whole genome shotgun (WGS) entry which is preliminary data.</text>
</comment>
<keyword evidence="3" id="KW-1185">Reference proteome</keyword>
<keyword evidence="1" id="KW-0175">Coiled coil</keyword>
<dbReference type="EMBL" id="CAKMMG010000001">
    <property type="protein sequence ID" value="CAH1191065.1"/>
    <property type="molecule type" value="Genomic_DNA"/>
</dbReference>
<dbReference type="Proteomes" id="UP000838324">
    <property type="component" value="Unassembled WGS sequence"/>
</dbReference>
<evidence type="ECO:0000313" key="3">
    <source>
        <dbReference type="Proteomes" id="UP000838324"/>
    </source>
</evidence>
<feature type="coiled-coil region" evidence="1">
    <location>
        <begin position="8"/>
        <end position="35"/>
    </location>
</feature>